<dbReference type="Proteomes" id="UP001183246">
    <property type="component" value="Unassembled WGS sequence"/>
</dbReference>
<keyword evidence="6" id="KW-0067">ATP-binding</keyword>
<dbReference type="NCBIfam" id="NF004836">
    <property type="entry name" value="PRK06186.1"/>
    <property type="match status" value="1"/>
</dbReference>
<keyword evidence="8" id="KW-0665">Pyrimidine biosynthesis</keyword>
<dbReference type="Gene3D" id="3.40.50.880">
    <property type="match status" value="1"/>
</dbReference>
<dbReference type="EC" id="6.3.4.2" evidence="3"/>
<evidence type="ECO:0000256" key="6">
    <source>
        <dbReference type="ARBA" id="ARBA00022840"/>
    </source>
</evidence>
<evidence type="ECO:0000256" key="2">
    <source>
        <dbReference type="ARBA" id="ARBA00007533"/>
    </source>
</evidence>
<organism evidence="11 12">
    <name type="scientific">Streptomyces litchfieldiae</name>
    <dbReference type="NCBI Taxonomy" id="3075543"/>
    <lineage>
        <taxon>Bacteria</taxon>
        <taxon>Bacillati</taxon>
        <taxon>Actinomycetota</taxon>
        <taxon>Actinomycetes</taxon>
        <taxon>Kitasatosporales</taxon>
        <taxon>Streptomycetaceae</taxon>
        <taxon>Streptomyces</taxon>
    </lineage>
</organism>
<comment type="pathway">
    <text evidence="1">Pyrimidine metabolism; CTP biosynthesis via de novo pathway; CTP from UDP: step 2/2.</text>
</comment>
<evidence type="ECO:0000313" key="11">
    <source>
        <dbReference type="EMBL" id="MDT0341653.1"/>
    </source>
</evidence>
<dbReference type="PANTHER" id="PTHR11550:SF0">
    <property type="entry name" value="CTP SYNTHASE-RELATED"/>
    <property type="match status" value="1"/>
</dbReference>
<evidence type="ECO:0000313" key="12">
    <source>
        <dbReference type="Proteomes" id="UP001183246"/>
    </source>
</evidence>
<comment type="caution">
    <text evidence="11">The sequence shown here is derived from an EMBL/GenBank/DDBJ whole genome shotgun (WGS) entry which is preliminary data.</text>
</comment>
<dbReference type="SUPFAM" id="SSF52317">
    <property type="entry name" value="Class I glutamine amidotransferase-like"/>
    <property type="match status" value="1"/>
</dbReference>
<dbReference type="EMBL" id="JAVREL010000001">
    <property type="protein sequence ID" value="MDT0341653.1"/>
    <property type="molecule type" value="Genomic_DNA"/>
</dbReference>
<evidence type="ECO:0000259" key="10">
    <source>
        <dbReference type="Pfam" id="PF00117"/>
    </source>
</evidence>
<dbReference type="InterPro" id="IPR029062">
    <property type="entry name" value="Class_I_gatase-like"/>
</dbReference>
<feature type="domain" description="Glutamine amidotransferase" evidence="10">
    <location>
        <begin position="34"/>
        <end position="114"/>
    </location>
</feature>
<keyword evidence="11" id="KW-0378">Hydrolase</keyword>
<keyword evidence="4" id="KW-0436">Ligase</keyword>
<dbReference type="InterPro" id="IPR004468">
    <property type="entry name" value="CTP_synthase"/>
</dbReference>
<gene>
    <name evidence="11" type="ORF">RM590_03215</name>
</gene>
<comment type="catalytic activity">
    <reaction evidence="9">
        <text>UTP + L-glutamine + ATP + H2O = CTP + L-glutamate + ADP + phosphate + 2 H(+)</text>
        <dbReference type="Rhea" id="RHEA:26426"/>
        <dbReference type="ChEBI" id="CHEBI:15377"/>
        <dbReference type="ChEBI" id="CHEBI:15378"/>
        <dbReference type="ChEBI" id="CHEBI:29985"/>
        <dbReference type="ChEBI" id="CHEBI:30616"/>
        <dbReference type="ChEBI" id="CHEBI:37563"/>
        <dbReference type="ChEBI" id="CHEBI:43474"/>
        <dbReference type="ChEBI" id="CHEBI:46398"/>
        <dbReference type="ChEBI" id="CHEBI:58359"/>
        <dbReference type="ChEBI" id="CHEBI:456216"/>
        <dbReference type="EC" id="6.3.4.2"/>
    </reaction>
</comment>
<keyword evidence="7" id="KW-0315">Glutamine amidotransferase</keyword>
<dbReference type="GO" id="GO:0016787">
    <property type="term" value="F:hydrolase activity"/>
    <property type="evidence" value="ECO:0007669"/>
    <property type="project" value="UniProtKB-KW"/>
</dbReference>
<dbReference type="PANTHER" id="PTHR11550">
    <property type="entry name" value="CTP SYNTHASE"/>
    <property type="match status" value="1"/>
</dbReference>
<protein>
    <recommendedName>
        <fullName evidence="3">CTP synthase (glutamine hydrolyzing)</fullName>
        <ecNumber evidence="3">6.3.4.2</ecNumber>
    </recommendedName>
</protein>
<evidence type="ECO:0000256" key="4">
    <source>
        <dbReference type="ARBA" id="ARBA00022598"/>
    </source>
</evidence>
<evidence type="ECO:0000256" key="9">
    <source>
        <dbReference type="ARBA" id="ARBA00047781"/>
    </source>
</evidence>
<keyword evidence="5" id="KW-0547">Nucleotide-binding</keyword>
<reference evidence="12" key="1">
    <citation type="submission" date="2023-07" db="EMBL/GenBank/DDBJ databases">
        <title>30 novel species of actinomycetes from the DSMZ collection.</title>
        <authorList>
            <person name="Nouioui I."/>
        </authorList>
    </citation>
    <scope>NUCLEOTIDE SEQUENCE [LARGE SCALE GENOMIC DNA]</scope>
    <source>
        <strain evidence="12">DSM 44938</strain>
    </source>
</reference>
<evidence type="ECO:0000256" key="1">
    <source>
        <dbReference type="ARBA" id="ARBA00005171"/>
    </source>
</evidence>
<dbReference type="RefSeq" id="WP_311702773.1">
    <property type="nucleotide sequence ID" value="NZ_JAVREL010000001.1"/>
</dbReference>
<name>A0ABU2MJV8_9ACTN</name>
<evidence type="ECO:0000256" key="7">
    <source>
        <dbReference type="ARBA" id="ARBA00022962"/>
    </source>
</evidence>
<comment type="similarity">
    <text evidence="2">Belongs to the CTP synthase family.</text>
</comment>
<accession>A0ABU2MJV8</accession>
<evidence type="ECO:0000256" key="5">
    <source>
        <dbReference type="ARBA" id="ARBA00022741"/>
    </source>
</evidence>
<sequence length="245" mass="25679">MTSAHIPRLAVVGDRSPAVRSHLRIPGLLHALAEHEGLPLDTYWIPTGDAERPGALDGFDAIWLVPGSPYASEAGALAAVRTARERGVPFLGTCAGFQHALIEYARAVCGLTTAGHVENEPGTTEPLITPVACSLVGHEGEVRIEPGSLAERVFGAERSVERYHCEFELNPDYLPVLRAQGLAFTGADTAGAVRVAELPGHPFFLATLFQPELAGDGSRPHPVITALARAAAGHPAAAAATPATR</sequence>
<dbReference type="InterPro" id="IPR017926">
    <property type="entry name" value="GATASE"/>
</dbReference>
<keyword evidence="12" id="KW-1185">Reference proteome</keyword>
<proteinExistence type="inferred from homology"/>
<dbReference type="Pfam" id="PF00117">
    <property type="entry name" value="GATase"/>
    <property type="match status" value="1"/>
</dbReference>
<evidence type="ECO:0000256" key="3">
    <source>
        <dbReference type="ARBA" id="ARBA00012291"/>
    </source>
</evidence>
<evidence type="ECO:0000256" key="8">
    <source>
        <dbReference type="ARBA" id="ARBA00022975"/>
    </source>
</evidence>